<evidence type="ECO:0000256" key="5">
    <source>
        <dbReference type="ARBA" id="ARBA00022801"/>
    </source>
</evidence>
<evidence type="ECO:0000256" key="3">
    <source>
        <dbReference type="ARBA" id="ARBA00012646"/>
    </source>
</evidence>
<organism evidence="8 9">
    <name type="scientific">Leptotrombidium deliense</name>
    <dbReference type="NCBI Taxonomy" id="299467"/>
    <lineage>
        <taxon>Eukaryota</taxon>
        <taxon>Metazoa</taxon>
        <taxon>Ecdysozoa</taxon>
        <taxon>Arthropoda</taxon>
        <taxon>Chelicerata</taxon>
        <taxon>Arachnida</taxon>
        <taxon>Acari</taxon>
        <taxon>Acariformes</taxon>
        <taxon>Trombidiformes</taxon>
        <taxon>Prostigmata</taxon>
        <taxon>Anystina</taxon>
        <taxon>Parasitengona</taxon>
        <taxon>Trombiculoidea</taxon>
        <taxon>Trombiculidae</taxon>
        <taxon>Leptotrombidium</taxon>
    </lineage>
</organism>
<comment type="caution">
    <text evidence="8">The sequence shown here is derived from an EMBL/GenBank/DDBJ whole genome shotgun (WGS) entry which is preliminary data.</text>
</comment>
<reference evidence="8 9" key="1">
    <citation type="journal article" date="2018" name="Gigascience">
        <title>Genomes of trombidid mites reveal novel predicted allergens and laterally-transferred genes associated with secondary metabolism.</title>
        <authorList>
            <person name="Dong X."/>
            <person name="Chaisiri K."/>
            <person name="Xia D."/>
            <person name="Armstrong S.D."/>
            <person name="Fang Y."/>
            <person name="Donnelly M.J."/>
            <person name="Kadowaki T."/>
            <person name="McGarry J.W."/>
            <person name="Darby A.C."/>
            <person name="Makepeace B.L."/>
        </authorList>
    </citation>
    <scope>NUCLEOTIDE SEQUENCE [LARGE SCALE GENOMIC DNA]</scope>
    <source>
        <strain evidence="8">UoL-UT</strain>
    </source>
</reference>
<dbReference type="PANTHER" id="PTHR11567:SF211">
    <property type="entry name" value="PROSTATIC ACID PHOSPHATASE"/>
    <property type="match status" value="1"/>
</dbReference>
<keyword evidence="5" id="KW-0378">Hydrolase</keyword>
<sequence>MQVIIKLFQLYVIINHVFGNAKGSKAYLKSVILVPRHGERTALSTYDNDPNALYWMKYGFGSLTDNGEKRMRHLGEFLRKRYDSIWPEKEKIYVRSNRENRCIQSAEHLISGAYNEDFLSNPVKIHNVPIEEDIMMSFNAKCPVYDKELDRVFNLPDMKQWINSYANLIKYFEEKCGSDSVDSSLKVGGLFDNFCSIKENNLTTPIWLNDTIYNRTAEFIDRYFVELFRTTLQKRLRVGSFLAEIRNQINLIESNNTFDSVRIYSG</sequence>
<evidence type="ECO:0000256" key="2">
    <source>
        <dbReference type="ARBA" id="ARBA00005375"/>
    </source>
</evidence>
<dbReference type="CDD" id="cd07061">
    <property type="entry name" value="HP_HAP_like"/>
    <property type="match status" value="1"/>
</dbReference>
<dbReference type="InterPro" id="IPR033379">
    <property type="entry name" value="Acid_Pase_AS"/>
</dbReference>
<dbReference type="Gene3D" id="3.40.50.1240">
    <property type="entry name" value="Phosphoglycerate mutase-like"/>
    <property type="match status" value="1"/>
</dbReference>
<dbReference type="Proteomes" id="UP000288716">
    <property type="component" value="Unassembled WGS sequence"/>
</dbReference>
<dbReference type="Pfam" id="PF00328">
    <property type="entry name" value="His_Phos_2"/>
    <property type="match status" value="1"/>
</dbReference>
<evidence type="ECO:0000313" key="8">
    <source>
        <dbReference type="EMBL" id="RWS21328.1"/>
    </source>
</evidence>
<keyword evidence="6" id="KW-1015">Disulfide bond</keyword>
<dbReference type="InterPro" id="IPR000560">
    <property type="entry name" value="His_Pase_clade-2"/>
</dbReference>
<dbReference type="GO" id="GO:0003993">
    <property type="term" value="F:acid phosphatase activity"/>
    <property type="evidence" value="ECO:0007669"/>
    <property type="project" value="UniProtKB-EC"/>
</dbReference>
<dbReference type="PROSITE" id="PS00616">
    <property type="entry name" value="HIS_ACID_PHOSPHAT_1"/>
    <property type="match status" value="1"/>
</dbReference>
<dbReference type="PANTHER" id="PTHR11567">
    <property type="entry name" value="ACID PHOSPHATASE-RELATED"/>
    <property type="match status" value="1"/>
</dbReference>
<evidence type="ECO:0000256" key="4">
    <source>
        <dbReference type="ARBA" id="ARBA00022729"/>
    </source>
</evidence>
<dbReference type="AlphaFoldDB" id="A0A443S1A6"/>
<dbReference type="OrthoDB" id="6413031at2759"/>
<dbReference type="SUPFAM" id="SSF53254">
    <property type="entry name" value="Phosphoglycerate mutase-like"/>
    <property type="match status" value="1"/>
</dbReference>
<feature type="non-terminal residue" evidence="8">
    <location>
        <position position="266"/>
    </location>
</feature>
<dbReference type="InterPro" id="IPR050645">
    <property type="entry name" value="Histidine_acid_phosphatase"/>
</dbReference>
<gene>
    <name evidence="8" type="ORF">B4U80_11881</name>
</gene>
<keyword evidence="7" id="KW-0325">Glycoprotein</keyword>
<evidence type="ECO:0000256" key="1">
    <source>
        <dbReference type="ARBA" id="ARBA00000032"/>
    </source>
</evidence>
<keyword evidence="9" id="KW-1185">Reference proteome</keyword>
<dbReference type="VEuPathDB" id="VectorBase:LDEU010712"/>
<name>A0A443S1A6_9ACAR</name>
<comment type="similarity">
    <text evidence="2">Belongs to the histidine acid phosphatase family.</text>
</comment>
<accession>A0A443S1A6</accession>
<protein>
    <recommendedName>
        <fullName evidence="3">acid phosphatase</fullName>
        <ecNumber evidence="3">3.1.3.2</ecNumber>
    </recommendedName>
</protein>
<keyword evidence="4" id="KW-0732">Signal</keyword>
<evidence type="ECO:0000313" key="9">
    <source>
        <dbReference type="Proteomes" id="UP000288716"/>
    </source>
</evidence>
<dbReference type="InterPro" id="IPR029033">
    <property type="entry name" value="His_PPase_superfam"/>
</dbReference>
<dbReference type="EC" id="3.1.3.2" evidence="3"/>
<comment type="catalytic activity">
    <reaction evidence="1">
        <text>a phosphate monoester + H2O = an alcohol + phosphate</text>
        <dbReference type="Rhea" id="RHEA:15017"/>
        <dbReference type="ChEBI" id="CHEBI:15377"/>
        <dbReference type="ChEBI" id="CHEBI:30879"/>
        <dbReference type="ChEBI" id="CHEBI:43474"/>
        <dbReference type="ChEBI" id="CHEBI:67140"/>
        <dbReference type="EC" id="3.1.3.2"/>
    </reaction>
</comment>
<dbReference type="STRING" id="299467.A0A443S1A6"/>
<dbReference type="EMBL" id="NCKV01012774">
    <property type="protein sequence ID" value="RWS21328.1"/>
    <property type="molecule type" value="Genomic_DNA"/>
</dbReference>
<evidence type="ECO:0000256" key="6">
    <source>
        <dbReference type="ARBA" id="ARBA00023157"/>
    </source>
</evidence>
<evidence type="ECO:0000256" key="7">
    <source>
        <dbReference type="ARBA" id="ARBA00023180"/>
    </source>
</evidence>
<proteinExistence type="inferred from homology"/>